<reference evidence="3" key="2">
    <citation type="journal article" date="2008" name="Nucleic Acids Res.">
        <title>The rice annotation project database (RAP-DB): 2008 update.</title>
        <authorList>
            <consortium name="The rice annotation project (RAP)"/>
        </authorList>
    </citation>
    <scope>GENOME REANNOTATION</scope>
    <source>
        <strain evidence="3">cv. Nipponbare</strain>
    </source>
</reference>
<evidence type="ECO:0000313" key="2">
    <source>
        <dbReference type="EMBL" id="BAD45682.1"/>
    </source>
</evidence>
<dbReference type="EMBL" id="AP004328">
    <property type="protein sequence ID" value="BAD45682.1"/>
    <property type="molecule type" value="Genomic_DNA"/>
</dbReference>
<proteinExistence type="predicted"/>
<feature type="compositionally biased region" description="Basic and acidic residues" evidence="1">
    <location>
        <begin position="78"/>
        <end position="87"/>
    </location>
</feature>
<evidence type="ECO:0000256" key="1">
    <source>
        <dbReference type="SAM" id="MobiDB-lite"/>
    </source>
</evidence>
<gene>
    <name evidence="2" type="primary">OJ1616_B03.27</name>
</gene>
<feature type="region of interest" description="Disordered" evidence="1">
    <location>
        <begin position="66"/>
        <end position="108"/>
    </location>
</feature>
<feature type="compositionally biased region" description="Basic residues" evidence="1">
    <location>
        <begin position="88"/>
        <end position="108"/>
    </location>
</feature>
<reference evidence="3" key="1">
    <citation type="journal article" date="2005" name="Nature">
        <title>The map-based sequence of the rice genome.</title>
        <authorList>
            <consortium name="International rice genome sequencing project (IRGSP)"/>
            <person name="Matsumoto T."/>
            <person name="Wu J."/>
            <person name="Kanamori H."/>
            <person name="Katayose Y."/>
            <person name="Fujisawa M."/>
            <person name="Namiki N."/>
            <person name="Mizuno H."/>
            <person name="Yamamoto K."/>
            <person name="Antonio B.A."/>
            <person name="Baba T."/>
            <person name="Sakata K."/>
            <person name="Nagamura Y."/>
            <person name="Aoki H."/>
            <person name="Arikawa K."/>
            <person name="Arita K."/>
            <person name="Bito T."/>
            <person name="Chiden Y."/>
            <person name="Fujitsuka N."/>
            <person name="Fukunaka R."/>
            <person name="Hamada M."/>
            <person name="Harada C."/>
            <person name="Hayashi A."/>
            <person name="Hijishita S."/>
            <person name="Honda M."/>
            <person name="Hosokawa S."/>
            <person name="Ichikawa Y."/>
            <person name="Idonuma A."/>
            <person name="Iijima M."/>
            <person name="Ikeda M."/>
            <person name="Ikeno M."/>
            <person name="Ito K."/>
            <person name="Ito S."/>
            <person name="Ito T."/>
            <person name="Ito Y."/>
            <person name="Ito Y."/>
            <person name="Iwabuchi A."/>
            <person name="Kamiya K."/>
            <person name="Karasawa W."/>
            <person name="Kurita K."/>
            <person name="Katagiri S."/>
            <person name="Kikuta A."/>
            <person name="Kobayashi H."/>
            <person name="Kobayashi N."/>
            <person name="Machita K."/>
            <person name="Maehara T."/>
            <person name="Masukawa M."/>
            <person name="Mizubayashi T."/>
            <person name="Mukai Y."/>
            <person name="Nagasaki H."/>
            <person name="Nagata Y."/>
            <person name="Naito S."/>
            <person name="Nakashima M."/>
            <person name="Nakama Y."/>
            <person name="Nakamichi Y."/>
            <person name="Nakamura M."/>
            <person name="Meguro A."/>
            <person name="Negishi M."/>
            <person name="Ohta I."/>
            <person name="Ohta T."/>
            <person name="Okamoto M."/>
            <person name="Ono N."/>
            <person name="Saji S."/>
            <person name="Sakaguchi M."/>
            <person name="Sakai K."/>
            <person name="Shibata M."/>
            <person name="Shimokawa T."/>
            <person name="Song J."/>
            <person name="Takazaki Y."/>
            <person name="Terasawa K."/>
            <person name="Tsugane M."/>
            <person name="Tsuji K."/>
            <person name="Ueda S."/>
            <person name="Waki K."/>
            <person name="Yamagata H."/>
            <person name="Yamamoto M."/>
            <person name="Yamamoto S."/>
            <person name="Yamane H."/>
            <person name="Yoshiki S."/>
            <person name="Yoshihara R."/>
            <person name="Yukawa K."/>
            <person name="Zhong H."/>
            <person name="Yano M."/>
            <person name="Yuan Q."/>
            <person name="Ouyang S."/>
            <person name="Liu J."/>
            <person name="Jones K.M."/>
            <person name="Gansberger K."/>
            <person name="Moffat K."/>
            <person name="Hill J."/>
            <person name="Bera J."/>
            <person name="Fadrosh D."/>
            <person name="Jin S."/>
            <person name="Johri S."/>
            <person name="Kim M."/>
            <person name="Overton L."/>
            <person name="Reardon M."/>
            <person name="Tsitrin T."/>
            <person name="Vuong H."/>
            <person name="Weaver B."/>
            <person name="Ciecko A."/>
            <person name="Tallon L."/>
            <person name="Jackson J."/>
            <person name="Pai G."/>
            <person name="Aken S.V."/>
            <person name="Utterback T."/>
            <person name="Reidmuller S."/>
            <person name="Feldblyum T."/>
            <person name="Hsiao J."/>
            <person name="Zismann V."/>
            <person name="Iobst S."/>
            <person name="de Vazeille A.R."/>
            <person name="Buell C.R."/>
            <person name="Ying K."/>
            <person name="Li Y."/>
            <person name="Lu T."/>
            <person name="Huang Y."/>
            <person name="Zhao Q."/>
            <person name="Feng Q."/>
            <person name="Zhang L."/>
            <person name="Zhu J."/>
            <person name="Weng Q."/>
            <person name="Mu J."/>
            <person name="Lu Y."/>
            <person name="Fan D."/>
            <person name="Liu Y."/>
            <person name="Guan J."/>
            <person name="Zhang Y."/>
            <person name="Yu S."/>
            <person name="Liu X."/>
            <person name="Zhang Y."/>
            <person name="Hong G."/>
            <person name="Han B."/>
            <person name="Choisne N."/>
            <person name="Demange N."/>
            <person name="Orjeda G."/>
            <person name="Samain S."/>
            <person name="Cattolico L."/>
            <person name="Pelletier E."/>
            <person name="Couloux A."/>
            <person name="Segurens B."/>
            <person name="Wincker P."/>
            <person name="D'Hont A."/>
            <person name="Scarpelli C."/>
            <person name="Weissenbach J."/>
            <person name="Salanoubat M."/>
            <person name="Quetier F."/>
            <person name="Yu Y."/>
            <person name="Kim H.R."/>
            <person name="Rambo T."/>
            <person name="Currie J."/>
            <person name="Collura K."/>
            <person name="Luo M."/>
            <person name="Yang T."/>
            <person name="Ammiraju J.S.S."/>
            <person name="Engler F."/>
            <person name="Soderlund C."/>
            <person name="Wing R.A."/>
            <person name="Palmer L.E."/>
            <person name="de la Bastide M."/>
            <person name="Spiegel L."/>
            <person name="Nascimento L."/>
            <person name="Zutavern T."/>
            <person name="O'Shaughnessy A."/>
            <person name="Dike S."/>
            <person name="Dedhia N."/>
            <person name="Preston R."/>
            <person name="Balija V."/>
            <person name="McCombie W.R."/>
            <person name="Chow T."/>
            <person name="Chen H."/>
            <person name="Chung M."/>
            <person name="Chen C."/>
            <person name="Shaw J."/>
            <person name="Wu H."/>
            <person name="Hsiao K."/>
            <person name="Chao Y."/>
            <person name="Chu M."/>
            <person name="Cheng C."/>
            <person name="Hour A."/>
            <person name="Lee P."/>
            <person name="Lin S."/>
            <person name="Lin Y."/>
            <person name="Liou J."/>
            <person name="Liu S."/>
            <person name="Hsing Y."/>
            <person name="Raghuvanshi S."/>
            <person name="Mohanty A."/>
            <person name="Bharti A.K."/>
            <person name="Gaur A."/>
            <person name="Gupta V."/>
            <person name="Kumar D."/>
            <person name="Ravi V."/>
            <person name="Vij S."/>
            <person name="Kapur A."/>
            <person name="Khurana P."/>
            <person name="Khurana P."/>
            <person name="Khurana J.P."/>
            <person name="Tyagi A.K."/>
            <person name="Gaikwad K."/>
            <person name="Singh A."/>
            <person name="Dalal V."/>
            <person name="Srivastava S."/>
            <person name="Dixit A."/>
            <person name="Pal A.K."/>
            <person name="Ghazi I.A."/>
            <person name="Yadav M."/>
            <person name="Pandit A."/>
            <person name="Bhargava A."/>
            <person name="Sureshbabu K."/>
            <person name="Batra K."/>
            <person name="Sharma T.R."/>
            <person name="Mohapatra T."/>
            <person name="Singh N.K."/>
            <person name="Messing J."/>
            <person name="Nelson A.B."/>
            <person name="Fuks G."/>
            <person name="Kavchok S."/>
            <person name="Keizer G."/>
            <person name="Linton E."/>
            <person name="Llaca V."/>
            <person name="Song R."/>
            <person name="Tanyolac B."/>
            <person name="Young S."/>
            <person name="Ho-Il K."/>
            <person name="Hahn J.H."/>
            <person name="Sangsakoo G."/>
            <person name="Vanavichit A."/>
            <person name="de Mattos Luiz.A.T."/>
            <person name="Zimmer P.D."/>
            <person name="Malone G."/>
            <person name="Dellagostin O."/>
            <person name="de Oliveira A.C."/>
            <person name="Bevan M."/>
            <person name="Bancroft I."/>
            <person name="Minx P."/>
            <person name="Cordum H."/>
            <person name="Wilson R."/>
            <person name="Cheng Z."/>
            <person name="Jin W."/>
            <person name="Jiang J."/>
            <person name="Leong S.A."/>
            <person name="Iwama H."/>
            <person name="Gojobori T."/>
            <person name="Itoh T."/>
            <person name="Niimura Y."/>
            <person name="Fujii Y."/>
            <person name="Habara T."/>
            <person name="Sakai H."/>
            <person name="Sato Y."/>
            <person name="Wilson G."/>
            <person name="Kumar K."/>
            <person name="McCouch S."/>
            <person name="Juretic N."/>
            <person name="Hoen D."/>
            <person name="Wright S."/>
            <person name="Bruskiewich R."/>
            <person name="Bureau T."/>
            <person name="Miyao A."/>
            <person name="Hirochika H."/>
            <person name="Nishikawa T."/>
            <person name="Kadowaki K."/>
            <person name="Sugiura M."/>
            <person name="Burr B."/>
            <person name="Sasaki T."/>
        </authorList>
    </citation>
    <scope>NUCLEOTIDE SEQUENCE [LARGE SCALE GENOMIC DNA]</scope>
    <source>
        <strain evidence="3">cv. Nipponbare</strain>
    </source>
</reference>
<name>Q654T5_ORYSJ</name>
<sequence length="108" mass="12492">MTAWAKQTREPSALISHESMKIIFRLNPPLQTLLLTFSIRTPPEASRLVGLFPALWLFHIGLHPGNRRRAEESDEEWRDTASNERRAARTRHGARGQAKRGIRYGRDY</sequence>
<organism evidence="2 3">
    <name type="scientific">Oryza sativa subsp. japonica</name>
    <name type="common">Rice</name>
    <dbReference type="NCBI Taxonomy" id="39947"/>
    <lineage>
        <taxon>Eukaryota</taxon>
        <taxon>Viridiplantae</taxon>
        <taxon>Streptophyta</taxon>
        <taxon>Embryophyta</taxon>
        <taxon>Tracheophyta</taxon>
        <taxon>Spermatophyta</taxon>
        <taxon>Magnoliopsida</taxon>
        <taxon>Liliopsida</taxon>
        <taxon>Poales</taxon>
        <taxon>Poaceae</taxon>
        <taxon>BOP clade</taxon>
        <taxon>Oryzoideae</taxon>
        <taxon>Oryzeae</taxon>
        <taxon>Oryzinae</taxon>
        <taxon>Oryza</taxon>
        <taxon>Oryza sativa</taxon>
    </lineage>
</organism>
<dbReference type="Proteomes" id="UP000000763">
    <property type="component" value="Chromosome 6"/>
</dbReference>
<evidence type="ECO:0000313" key="3">
    <source>
        <dbReference type="Proteomes" id="UP000000763"/>
    </source>
</evidence>
<accession>Q654T5</accession>
<dbReference type="AlphaFoldDB" id="Q654T5"/>
<protein>
    <submittedName>
        <fullName evidence="2">Uncharacterized protein</fullName>
    </submittedName>
</protein>